<evidence type="ECO:0000313" key="4">
    <source>
        <dbReference type="Proteomes" id="UP000326565"/>
    </source>
</evidence>
<proteinExistence type="predicted"/>
<evidence type="ECO:0000256" key="1">
    <source>
        <dbReference type="SAM" id="MobiDB-lite"/>
    </source>
</evidence>
<dbReference type="AlphaFoldDB" id="A0A5N5WWL5"/>
<feature type="domain" description="SRR1-like" evidence="2">
    <location>
        <begin position="95"/>
        <end position="250"/>
    </location>
</feature>
<dbReference type="PANTHER" id="PTHR42080:SF1">
    <property type="entry name" value="SRR1-LIKE DOMAIN-CONTAINING PROTEIN"/>
    <property type="match status" value="1"/>
</dbReference>
<dbReference type="EMBL" id="ML732254">
    <property type="protein sequence ID" value="KAB8072165.1"/>
    <property type="molecule type" value="Genomic_DNA"/>
</dbReference>
<dbReference type="OrthoDB" id="5318346at2759"/>
<feature type="region of interest" description="Disordered" evidence="1">
    <location>
        <begin position="1"/>
        <end position="51"/>
    </location>
</feature>
<reference evidence="3 4" key="1">
    <citation type="submission" date="2019-04" db="EMBL/GenBank/DDBJ databases">
        <title>Friends and foes A comparative genomics study of 23 Aspergillus species from section Flavi.</title>
        <authorList>
            <consortium name="DOE Joint Genome Institute"/>
            <person name="Kjaerbolling I."/>
            <person name="Vesth T."/>
            <person name="Frisvad J.C."/>
            <person name="Nybo J.L."/>
            <person name="Theobald S."/>
            <person name="Kildgaard S."/>
            <person name="Isbrandt T."/>
            <person name="Kuo A."/>
            <person name="Sato A."/>
            <person name="Lyhne E.K."/>
            <person name="Kogle M.E."/>
            <person name="Wiebenga A."/>
            <person name="Kun R.S."/>
            <person name="Lubbers R.J."/>
            <person name="Makela M.R."/>
            <person name="Barry K."/>
            <person name="Chovatia M."/>
            <person name="Clum A."/>
            <person name="Daum C."/>
            <person name="Haridas S."/>
            <person name="He G."/>
            <person name="LaButti K."/>
            <person name="Lipzen A."/>
            <person name="Mondo S."/>
            <person name="Riley R."/>
            <person name="Salamov A."/>
            <person name="Simmons B.A."/>
            <person name="Magnuson J.K."/>
            <person name="Henrissat B."/>
            <person name="Mortensen U.H."/>
            <person name="Larsen T.O."/>
            <person name="Devries R.P."/>
            <person name="Grigoriev I.V."/>
            <person name="Machida M."/>
            <person name="Baker S.E."/>
            <person name="Andersen M.R."/>
        </authorList>
    </citation>
    <scope>NUCLEOTIDE SEQUENCE [LARGE SCALE GENOMIC DNA]</scope>
    <source>
        <strain evidence="3 4">CBS 151.66</strain>
    </source>
</reference>
<feature type="compositionally biased region" description="Basic residues" evidence="1">
    <location>
        <begin position="1"/>
        <end position="13"/>
    </location>
</feature>
<dbReference type="Pfam" id="PF07985">
    <property type="entry name" value="SRR1"/>
    <property type="match status" value="1"/>
</dbReference>
<name>A0A5N5WWL5_9EURO</name>
<sequence length="260" mass="29126">MPHSNRKRNLNHNKRLEVTDPSGWTHVTAGGKSARRALRTQDHDDAEQDQQSQILAPAEAPAQLTLEGLQAQFQGYRQRWEGSESWRVVEGTLLSAQVKVDRIVCVGLGSPSGFLKGGWVDRRSVSLYQLAGLVSVLELMRKSTPALQAFAQDPVFNAHDKSLLTSLDITVLNHPHAFEKVSPTTLLYCPGAERTHLEQLLAYTPALVFGGPLEDVESEAVRQFMESGRSIRIPLFEELEHSFWNMRVYFPEESDHVGDQ</sequence>
<accession>A0A5N5WWL5</accession>
<keyword evidence="4" id="KW-1185">Reference proteome</keyword>
<evidence type="ECO:0000313" key="3">
    <source>
        <dbReference type="EMBL" id="KAB8072165.1"/>
    </source>
</evidence>
<dbReference type="PANTHER" id="PTHR42080">
    <property type="entry name" value="SRR1 DOMAIN-CONTAINING PROTEIN"/>
    <property type="match status" value="1"/>
</dbReference>
<dbReference type="Proteomes" id="UP000326565">
    <property type="component" value="Unassembled WGS sequence"/>
</dbReference>
<organism evidence="3 4">
    <name type="scientific">Aspergillus leporis</name>
    <dbReference type="NCBI Taxonomy" id="41062"/>
    <lineage>
        <taxon>Eukaryota</taxon>
        <taxon>Fungi</taxon>
        <taxon>Dikarya</taxon>
        <taxon>Ascomycota</taxon>
        <taxon>Pezizomycotina</taxon>
        <taxon>Eurotiomycetes</taxon>
        <taxon>Eurotiomycetidae</taxon>
        <taxon>Eurotiales</taxon>
        <taxon>Aspergillaceae</taxon>
        <taxon>Aspergillus</taxon>
        <taxon>Aspergillus subgen. Circumdati</taxon>
    </lineage>
</organism>
<dbReference type="InterPro" id="IPR012942">
    <property type="entry name" value="SRR1-like"/>
</dbReference>
<gene>
    <name evidence="3" type="ORF">BDV29DRAFT_177989</name>
</gene>
<protein>
    <recommendedName>
        <fullName evidence="2">SRR1-like domain-containing protein</fullName>
    </recommendedName>
</protein>
<evidence type="ECO:0000259" key="2">
    <source>
        <dbReference type="Pfam" id="PF07985"/>
    </source>
</evidence>